<evidence type="ECO:0000256" key="1">
    <source>
        <dbReference type="ARBA" id="ARBA00004651"/>
    </source>
</evidence>
<feature type="transmembrane region" description="Helical" evidence="7">
    <location>
        <begin position="292"/>
        <end position="312"/>
    </location>
</feature>
<feature type="transmembrane region" description="Helical" evidence="7">
    <location>
        <begin position="151"/>
        <end position="169"/>
    </location>
</feature>
<keyword evidence="3" id="KW-1003">Cell membrane</keyword>
<evidence type="ECO:0000259" key="8">
    <source>
        <dbReference type="Pfam" id="PF01757"/>
    </source>
</evidence>
<keyword evidence="10" id="KW-1185">Reference proteome</keyword>
<gene>
    <name evidence="9" type="ORF">SAMN06265368_3612</name>
</gene>
<evidence type="ECO:0000256" key="7">
    <source>
        <dbReference type="SAM" id="Phobius"/>
    </source>
</evidence>
<evidence type="ECO:0000256" key="5">
    <source>
        <dbReference type="ARBA" id="ARBA00022989"/>
    </source>
</evidence>
<evidence type="ECO:0000256" key="3">
    <source>
        <dbReference type="ARBA" id="ARBA00022475"/>
    </source>
</evidence>
<feature type="transmembrane region" description="Helical" evidence="7">
    <location>
        <begin position="255"/>
        <end position="280"/>
    </location>
</feature>
<dbReference type="GO" id="GO:0009246">
    <property type="term" value="P:enterobacterial common antigen biosynthetic process"/>
    <property type="evidence" value="ECO:0007669"/>
    <property type="project" value="TreeGrafter"/>
</dbReference>
<feature type="transmembrane region" description="Helical" evidence="7">
    <location>
        <begin position="119"/>
        <end position="139"/>
    </location>
</feature>
<name>A0A285PGD6_9HYPH</name>
<feature type="transmembrane region" description="Helical" evidence="7">
    <location>
        <begin position="201"/>
        <end position="222"/>
    </location>
</feature>
<dbReference type="Pfam" id="PF01757">
    <property type="entry name" value="Acyl_transf_3"/>
    <property type="match status" value="1"/>
</dbReference>
<comment type="subcellular location">
    <subcellularLocation>
        <location evidence="1">Cell membrane</location>
        <topology evidence="1">Multi-pass membrane protein</topology>
    </subcellularLocation>
</comment>
<evidence type="ECO:0000313" key="9">
    <source>
        <dbReference type="EMBL" id="SNZ20508.1"/>
    </source>
</evidence>
<feature type="domain" description="Acyltransferase 3" evidence="8">
    <location>
        <begin position="9"/>
        <end position="297"/>
    </location>
</feature>
<dbReference type="AlphaFoldDB" id="A0A285PGD6"/>
<dbReference type="GO" id="GO:0016413">
    <property type="term" value="F:O-acetyltransferase activity"/>
    <property type="evidence" value="ECO:0007669"/>
    <property type="project" value="TreeGrafter"/>
</dbReference>
<keyword evidence="6 7" id="KW-0472">Membrane</keyword>
<reference evidence="9 10" key="1">
    <citation type="submission" date="2017-09" db="EMBL/GenBank/DDBJ databases">
        <authorList>
            <person name="Ehlers B."/>
            <person name="Leendertz F.H."/>
        </authorList>
    </citation>
    <scope>NUCLEOTIDE SEQUENCE [LARGE SCALE GENOMIC DNA]</scope>
    <source>
        <strain evidence="9 10">DSM 18289</strain>
    </source>
</reference>
<evidence type="ECO:0000313" key="10">
    <source>
        <dbReference type="Proteomes" id="UP000219439"/>
    </source>
</evidence>
<evidence type="ECO:0000256" key="4">
    <source>
        <dbReference type="ARBA" id="ARBA00022692"/>
    </source>
</evidence>
<comment type="similarity">
    <text evidence="2">Belongs to the acyltransferase 3 family.</text>
</comment>
<sequence>MAKLPQRVDWVDRAKGLTILLVVLLHSTLGVEKYYAVQGWMHEVISFAQPFRMPVFFAIAGLFAVKAMTQNWRNFWDSKFVHFFYFYFLWLCINFIFKGANFASTLGVDGTVFLFFKSFISPFGLLWFIYLLPIFFLVLRLTHQLPVLGQFVVAICFKMISEEIPIFILDRFADYYIFFLIGYFGRDFWFRLAHSAQEQKLSVYFGLMAWGLVNAAMVFMGYNANMPMALVLGISGMVAVVSFCAVLPNRGAGAFLGYCGQNSLPIYLGFFLPMVVTRILLPKICAVCSSGIASLIVFSIAVGGAIAMFELVNRSGMGTFLYKRPKWAHLERRRKVRTAPAE</sequence>
<keyword evidence="4 7" id="KW-0812">Transmembrane</keyword>
<dbReference type="PANTHER" id="PTHR40074">
    <property type="entry name" value="O-ACETYLTRANSFERASE WECH"/>
    <property type="match status" value="1"/>
</dbReference>
<feature type="transmembrane region" description="Helical" evidence="7">
    <location>
        <begin position="80"/>
        <end position="99"/>
    </location>
</feature>
<dbReference type="PANTHER" id="PTHR40074:SF4">
    <property type="entry name" value="INNER MEMBRANE PROTEIN YCFT"/>
    <property type="match status" value="1"/>
</dbReference>
<feature type="transmembrane region" description="Helical" evidence="7">
    <location>
        <begin position="175"/>
        <end position="194"/>
    </location>
</feature>
<evidence type="ECO:0000256" key="6">
    <source>
        <dbReference type="ARBA" id="ARBA00023136"/>
    </source>
</evidence>
<dbReference type="EMBL" id="OBEL01000005">
    <property type="protein sequence ID" value="SNZ20508.1"/>
    <property type="molecule type" value="Genomic_DNA"/>
</dbReference>
<evidence type="ECO:0000256" key="2">
    <source>
        <dbReference type="ARBA" id="ARBA00007400"/>
    </source>
</evidence>
<dbReference type="InterPro" id="IPR002656">
    <property type="entry name" value="Acyl_transf_3_dom"/>
</dbReference>
<protein>
    <submittedName>
        <fullName evidence="9">Uncharacterized membrane protein YcfT</fullName>
    </submittedName>
</protein>
<organism evidence="9 10">
    <name type="scientific">Cohaesibacter gelatinilyticus</name>
    <dbReference type="NCBI Taxonomy" id="372072"/>
    <lineage>
        <taxon>Bacteria</taxon>
        <taxon>Pseudomonadati</taxon>
        <taxon>Pseudomonadota</taxon>
        <taxon>Alphaproteobacteria</taxon>
        <taxon>Hyphomicrobiales</taxon>
        <taxon>Cohaesibacteraceae</taxon>
    </lineage>
</organism>
<feature type="transmembrane region" description="Helical" evidence="7">
    <location>
        <begin position="228"/>
        <end position="248"/>
    </location>
</feature>
<keyword evidence="5 7" id="KW-1133">Transmembrane helix</keyword>
<dbReference type="RefSeq" id="WP_170956160.1">
    <property type="nucleotide sequence ID" value="NZ_OBEL01000005.1"/>
</dbReference>
<proteinExistence type="inferred from homology"/>
<dbReference type="Proteomes" id="UP000219439">
    <property type="component" value="Unassembled WGS sequence"/>
</dbReference>
<dbReference type="GO" id="GO:0005886">
    <property type="term" value="C:plasma membrane"/>
    <property type="evidence" value="ECO:0007669"/>
    <property type="project" value="UniProtKB-SubCell"/>
</dbReference>
<feature type="transmembrane region" description="Helical" evidence="7">
    <location>
        <begin position="46"/>
        <end position="68"/>
    </location>
</feature>
<accession>A0A285PGD6</accession>